<comment type="caution">
    <text evidence="1">The sequence shown here is derived from an EMBL/GenBank/DDBJ whole genome shotgun (WGS) entry which is preliminary data.</text>
</comment>
<evidence type="ECO:0000313" key="2">
    <source>
        <dbReference type="Proteomes" id="UP000821845"/>
    </source>
</evidence>
<protein>
    <submittedName>
        <fullName evidence="1">Uncharacterized protein</fullName>
    </submittedName>
</protein>
<sequence>MRGQAREPCGQIGQKRLRRCIHPAGLSPPSNCYSGANTDGPLAAHKEDSKGADCPTPLSLSGQPSRLASISPVSQQAASDRRRRRRRNANAQKAAGQSGSPSQRSMAALPIAKSHRRRGDEKASSCFTAILAWTSDHAKDQSRCC</sequence>
<name>A0ACB7TAZ3_HYAAI</name>
<gene>
    <name evidence="1" type="ORF">HPB50_002247</name>
</gene>
<proteinExistence type="predicted"/>
<reference evidence="1" key="1">
    <citation type="submission" date="2020-05" db="EMBL/GenBank/DDBJ databases">
        <title>Large-scale comparative analyses of tick genomes elucidate their genetic diversity and vector capacities.</title>
        <authorList>
            <person name="Jia N."/>
            <person name="Wang J."/>
            <person name="Shi W."/>
            <person name="Du L."/>
            <person name="Sun Y."/>
            <person name="Zhan W."/>
            <person name="Jiang J."/>
            <person name="Wang Q."/>
            <person name="Zhang B."/>
            <person name="Ji P."/>
            <person name="Sakyi L.B."/>
            <person name="Cui X."/>
            <person name="Yuan T."/>
            <person name="Jiang B."/>
            <person name="Yang W."/>
            <person name="Lam T.T.-Y."/>
            <person name="Chang Q."/>
            <person name="Ding S."/>
            <person name="Wang X."/>
            <person name="Zhu J."/>
            <person name="Ruan X."/>
            <person name="Zhao L."/>
            <person name="Wei J."/>
            <person name="Que T."/>
            <person name="Du C."/>
            <person name="Cheng J."/>
            <person name="Dai P."/>
            <person name="Han X."/>
            <person name="Huang E."/>
            <person name="Gao Y."/>
            <person name="Liu J."/>
            <person name="Shao H."/>
            <person name="Ye R."/>
            <person name="Li L."/>
            <person name="Wei W."/>
            <person name="Wang X."/>
            <person name="Wang C."/>
            <person name="Yang T."/>
            <person name="Huo Q."/>
            <person name="Li W."/>
            <person name="Guo W."/>
            <person name="Chen H."/>
            <person name="Zhou L."/>
            <person name="Ni X."/>
            <person name="Tian J."/>
            <person name="Zhou Y."/>
            <person name="Sheng Y."/>
            <person name="Liu T."/>
            <person name="Pan Y."/>
            <person name="Xia L."/>
            <person name="Li J."/>
            <person name="Zhao F."/>
            <person name="Cao W."/>
        </authorList>
    </citation>
    <scope>NUCLEOTIDE SEQUENCE</scope>
    <source>
        <strain evidence="1">Hyas-2018</strain>
    </source>
</reference>
<organism evidence="1 2">
    <name type="scientific">Hyalomma asiaticum</name>
    <name type="common">Tick</name>
    <dbReference type="NCBI Taxonomy" id="266040"/>
    <lineage>
        <taxon>Eukaryota</taxon>
        <taxon>Metazoa</taxon>
        <taxon>Ecdysozoa</taxon>
        <taxon>Arthropoda</taxon>
        <taxon>Chelicerata</taxon>
        <taxon>Arachnida</taxon>
        <taxon>Acari</taxon>
        <taxon>Parasitiformes</taxon>
        <taxon>Ixodida</taxon>
        <taxon>Ixodoidea</taxon>
        <taxon>Ixodidae</taxon>
        <taxon>Hyalomminae</taxon>
        <taxon>Hyalomma</taxon>
    </lineage>
</organism>
<keyword evidence="2" id="KW-1185">Reference proteome</keyword>
<accession>A0ACB7TAZ3</accession>
<dbReference type="EMBL" id="CM023481">
    <property type="protein sequence ID" value="KAH6944180.1"/>
    <property type="molecule type" value="Genomic_DNA"/>
</dbReference>
<evidence type="ECO:0000313" key="1">
    <source>
        <dbReference type="EMBL" id="KAH6944180.1"/>
    </source>
</evidence>
<dbReference type="Proteomes" id="UP000821845">
    <property type="component" value="Chromosome 1"/>
</dbReference>